<reference evidence="2" key="1">
    <citation type="submission" date="2014-11" db="EMBL/GenBank/DDBJ databases">
        <authorList>
            <person name="Amaro Gonzalez C."/>
        </authorList>
    </citation>
    <scope>NUCLEOTIDE SEQUENCE</scope>
</reference>
<dbReference type="EMBL" id="GBXM01003749">
    <property type="protein sequence ID" value="JAI04829.1"/>
    <property type="molecule type" value="Transcribed_RNA"/>
</dbReference>
<feature type="transmembrane region" description="Helical" evidence="1">
    <location>
        <begin position="32"/>
        <end position="52"/>
    </location>
</feature>
<dbReference type="AlphaFoldDB" id="A0A0E9XT38"/>
<feature type="transmembrane region" description="Helical" evidence="1">
    <location>
        <begin position="7"/>
        <end position="26"/>
    </location>
</feature>
<accession>A0A0E9XT38</accession>
<keyword evidence="1" id="KW-0472">Membrane</keyword>
<sequence>MIIDVCQTILLVIYRNICSVIIFSFHSHYSSIYIYIILLYHAPSIIIFSELLQRTRVPK</sequence>
<reference evidence="2" key="2">
    <citation type="journal article" date="2015" name="Fish Shellfish Immunol.">
        <title>Early steps in the European eel (Anguilla anguilla)-Vibrio vulnificus interaction in the gills: Role of the RtxA13 toxin.</title>
        <authorList>
            <person name="Callol A."/>
            <person name="Pajuelo D."/>
            <person name="Ebbesson L."/>
            <person name="Teles M."/>
            <person name="MacKenzie S."/>
            <person name="Amaro C."/>
        </authorList>
    </citation>
    <scope>NUCLEOTIDE SEQUENCE</scope>
</reference>
<keyword evidence="1" id="KW-1133">Transmembrane helix</keyword>
<evidence type="ECO:0000256" key="1">
    <source>
        <dbReference type="SAM" id="Phobius"/>
    </source>
</evidence>
<name>A0A0E9XT38_ANGAN</name>
<proteinExistence type="predicted"/>
<protein>
    <submittedName>
        <fullName evidence="2">Uncharacterized protein</fullName>
    </submittedName>
</protein>
<evidence type="ECO:0000313" key="2">
    <source>
        <dbReference type="EMBL" id="JAI04829.1"/>
    </source>
</evidence>
<keyword evidence="1" id="KW-0812">Transmembrane</keyword>
<organism evidence="2">
    <name type="scientific">Anguilla anguilla</name>
    <name type="common">European freshwater eel</name>
    <name type="synonym">Muraena anguilla</name>
    <dbReference type="NCBI Taxonomy" id="7936"/>
    <lineage>
        <taxon>Eukaryota</taxon>
        <taxon>Metazoa</taxon>
        <taxon>Chordata</taxon>
        <taxon>Craniata</taxon>
        <taxon>Vertebrata</taxon>
        <taxon>Euteleostomi</taxon>
        <taxon>Actinopterygii</taxon>
        <taxon>Neopterygii</taxon>
        <taxon>Teleostei</taxon>
        <taxon>Anguilliformes</taxon>
        <taxon>Anguillidae</taxon>
        <taxon>Anguilla</taxon>
    </lineage>
</organism>